<comment type="caution">
    <text evidence="16">The sequence shown here is derived from an EMBL/GenBank/DDBJ whole genome shotgun (WGS) entry which is preliminary data.</text>
</comment>
<feature type="compositionally biased region" description="Basic and acidic residues" evidence="13">
    <location>
        <begin position="567"/>
        <end position="576"/>
    </location>
</feature>
<keyword evidence="7" id="KW-0418">Kinase</keyword>
<keyword evidence="8 12" id="KW-0067">ATP-binding</keyword>
<dbReference type="PROSITE" id="PS00107">
    <property type="entry name" value="PROTEIN_KINASE_ATP"/>
    <property type="match status" value="1"/>
</dbReference>
<dbReference type="PROSITE" id="PS50011">
    <property type="entry name" value="PROTEIN_KINASE_DOM"/>
    <property type="match status" value="1"/>
</dbReference>
<evidence type="ECO:0000256" key="9">
    <source>
        <dbReference type="ARBA" id="ARBA00023200"/>
    </source>
</evidence>
<feature type="domain" description="Protein kinase" evidence="15">
    <location>
        <begin position="112"/>
        <end position="363"/>
    </location>
</feature>
<dbReference type="PANTHER" id="PTHR22984:SF25">
    <property type="entry name" value="PROTEIN KINASE DOMAIN-CONTAINING PROTEIN"/>
    <property type="match status" value="1"/>
</dbReference>
<evidence type="ECO:0000256" key="5">
    <source>
        <dbReference type="ARBA" id="ARBA00022679"/>
    </source>
</evidence>
<dbReference type="AlphaFoldDB" id="A0AA36GRB9"/>
<dbReference type="Gene3D" id="1.10.510.10">
    <property type="entry name" value="Transferase(Phosphotransferase) domain 1"/>
    <property type="match status" value="1"/>
</dbReference>
<dbReference type="Gene3D" id="3.30.200.20">
    <property type="entry name" value="Phosphorylase Kinase, domain 1"/>
    <property type="match status" value="1"/>
</dbReference>
<dbReference type="Proteomes" id="UP001176961">
    <property type="component" value="Unassembled WGS sequence"/>
</dbReference>
<evidence type="ECO:0000313" key="17">
    <source>
        <dbReference type="Proteomes" id="UP001176961"/>
    </source>
</evidence>
<dbReference type="GO" id="GO:0004674">
    <property type="term" value="F:protein serine/threonine kinase activity"/>
    <property type="evidence" value="ECO:0007669"/>
    <property type="project" value="UniProtKB-KW"/>
</dbReference>
<keyword evidence="5" id="KW-0808">Transferase</keyword>
<feature type="binding site" evidence="12">
    <location>
        <position position="141"/>
    </location>
    <ligand>
        <name>ATP</name>
        <dbReference type="ChEBI" id="CHEBI:30616"/>
    </ligand>
</feature>
<organism evidence="16 17">
    <name type="scientific">Cylicocyclus nassatus</name>
    <name type="common">Nematode worm</name>
    <dbReference type="NCBI Taxonomy" id="53992"/>
    <lineage>
        <taxon>Eukaryota</taxon>
        <taxon>Metazoa</taxon>
        <taxon>Ecdysozoa</taxon>
        <taxon>Nematoda</taxon>
        <taxon>Chromadorea</taxon>
        <taxon>Rhabditida</taxon>
        <taxon>Rhabditina</taxon>
        <taxon>Rhabditomorpha</taxon>
        <taxon>Strongyloidea</taxon>
        <taxon>Strongylidae</taxon>
        <taxon>Cylicocyclus</taxon>
    </lineage>
</organism>
<evidence type="ECO:0000256" key="12">
    <source>
        <dbReference type="PROSITE-ProRule" id="PRU10141"/>
    </source>
</evidence>
<evidence type="ECO:0000256" key="3">
    <source>
        <dbReference type="ARBA" id="ARBA00016885"/>
    </source>
</evidence>
<dbReference type="GO" id="GO:0030430">
    <property type="term" value="C:host cell cytoplasm"/>
    <property type="evidence" value="ECO:0007669"/>
    <property type="project" value="UniProtKB-SubCell"/>
</dbReference>
<name>A0AA36GRB9_CYLNA</name>
<evidence type="ECO:0000259" key="15">
    <source>
        <dbReference type="PROSITE" id="PS50011"/>
    </source>
</evidence>
<reference evidence="16" key="1">
    <citation type="submission" date="2023-07" db="EMBL/GenBank/DDBJ databases">
        <authorList>
            <consortium name="CYATHOMIX"/>
        </authorList>
    </citation>
    <scope>NUCLEOTIDE SEQUENCE</scope>
    <source>
        <strain evidence="16">N/A</strain>
    </source>
</reference>
<dbReference type="FunFam" id="1.10.510.10:FF:000708">
    <property type="entry name" value="serine/threonine-protein kinase par-1-like"/>
    <property type="match status" value="1"/>
</dbReference>
<evidence type="ECO:0000256" key="2">
    <source>
        <dbReference type="ARBA" id="ARBA00012513"/>
    </source>
</evidence>
<dbReference type="CDD" id="cd14005">
    <property type="entry name" value="STKc_PIM"/>
    <property type="match status" value="1"/>
</dbReference>
<dbReference type="GO" id="GO:0005737">
    <property type="term" value="C:cytoplasm"/>
    <property type="evidence" value="ECO:0007669"/>
    <property type="project" value="TreeGrafter"/>
</dbReference>
<keyword evidence="14" id="KW-1133">Transmembrane helix</keyword>
<dbReference type="EC" id="2.7.11.1" evidence="2"/>
<evidence type="ECO:0000256" key="7">
    <source>
        <dbReference type="ARBA" id="ARBA00022777"/>
    </source>
</evidence>
<dbReference type="PROSITE" id="PS00108">
    <property type="entry name" value="PROTEIN_KINASE_ST"/>
    <property type="match status" value="1"/>
</dbReference>
<feature type="transmembrane region" description="Helical" evidence="14">
    <location>
        <begin position="16"/>
        <end position="38"/>
    </location>
</feature>
<dbReference type="GO" id="GO:0005524">
    <property type="term" value="F:ATP binding"/>
    <property type="evidence" value="ECO:0007669"/>
    <property type="project" value="UniProtKB-UniRule"/>
</dbReference>
<evidence type="ECO:0000256" key="10">
    <source>
        <dbReference type="ARBA" id="ARBA00047899"/>
    </source>
</evidence>
<comment type="catalytic activity">
    <reaction evidence="10">
        <text>L-threonyl-[protein] + ATP = O-phospho-L-threonyl-[protein] + ADP + H(+)</text>
        <dbReference type="Rhea" id="RHEA:46608"/>
        <dbReference type="Rhea" id="RHEA-COMP:11060"/>
        <dbReference type="Rhea" id="RHEA-COMP:11605"/>
        <dbReference type="ChEBI" id="CHEBI:15378"/>
        <dbReference type="ChEBI" id="CHEBI:30013"/>
        <dbReference type="ChEBI" id="CHEBI:30616"/>
        <dbReference type="ChEBI" id="CHEBI:61977"/>
        <dbReference type="ChEBI" id="CHEBI:456216"/>
        <dbReference type="EC" id="2.7.11.1"/>
    </reaction>
</comment>
<keyword evidence="6 12" id="KW-0547">Nucleotide-binding</keyword>
<dbReference type="FunFam" id="3.30.200.20:FF:000547">
    <property type="entry name" value="Serine/threonine-protein kinase prk-2"/>
    <property type="match status" value="1"/>
</dbReference>
<dbReference type="InterPro" id="IPR000719">
    <property type="entry name" value="Prot_kinase_dom"/>
</dbReference>
<protein>
    <recommendedName>
        <fullName evidence="3">Serine/threonine-protein kinase 1</fullName>
        <ecNumber evidence="2">2.7.11.1</ecNumber>
    </recommendedName>
</protein>
<proteinExistence type="predicted"/>
<sequence>MKENPIAVLFLFSKKGYFYAIFVPIILSFVPLNVHTVFSLCAELVRCYFTILSFVDVLPGKRDSPLRATIDKMRRIKMMLKRKLQDLTVCCSYQVDFLHQKAHSAKEFRRQYNVLEEIGRGGFGIVYRAVRIADNFPVAVKFVEHKHVREWTMTCNQLIPSEVCHLETCKDVPGVIRLIDWFANSKGFLIVMERPENCMDIFDLISTYGRLDEDTARALFIQVVDSVCTMYVKHGLIHRDIKDENVIVNMTTGEVKLVDFGATASAEKAMKKEFQGTRSYCPPEWFRQLQYLPLEATSWSLGVLLYILVTGQLPFRNEIQICLGRVKFPSYVSKECCQLIKSCLTTAAGSRASLTAIRQHPWLNKKIPIHTETFEAVLDKTLGRSQAQERSPRTPAEEAKGAVEEERQINDVILLEADVARKPTVISRDEESTYTMMTANDDIAPLVPRRRLHSKYDNISSSSLADYMSTMSVNPESLASDSVSVATTATTNVYYSTYDISEEEEAQSCLSSLSEMKPPVKSVSAYNLARSRKRSLIFKSFDRELDTVLEHTTPEHMPAVMTSSTESEDHTLKESSPHPSDILHFSRHRPLQVVPDISSLGIFQNTPRHSLTTVV</sequence>
<evidence type="ECO:0000256" key="6">
    <source>
        <dbReference type="ARBA" id="ARBA00022741"/>
    </source>
</evidence>
<dbReference type="SMART" id="SM00220">
    <property type="entry name" value="S_TKc"/>
    <property type="match status" value="1"/>
</dbReference>
<dbReference type="PANTHER" id="PTHR22984">
    <property type="entry name" value="SERINE/THREONINE-PROTEIN KINASE PIM"/>
    <property type="match status" value="1"/>
</dbReference>
<dbReference type="EMBL" id="CATQJL010000223">
    <property type="protein sequence ID" value="CAJ0596756.1"/>
    <property type="molecule type" value="Genomic_DNA"/>
</dbReference>
<evidence type="ECO:0000256" key="14">
    <source>
        <dbReference type="SAM" id="Phobius"/>
    </source>
</evidence>
<accession>A0AA36GRB9</accession>
<keyword evidence="14" id="KW-0472">Membrane</keyword>
<evidence type="ECO:0000256" key="8">
    <source>
        <dbReference type="ARBA" id="ARBA00022840"/>
    </source>
</evidence>
<gene>
    <name evidence="16" type="ORF">CYNAS_LOCUS8739</name>
</gene>
<keyword evidence="17" id="KW-1185">Reference proteome</keyword>
<dbReference type="InterPro" id="IPR051138">
    <property type="entry name" value="PIM_Ser/Thr_kinase"/>
</dbReference>
<dbReference type="Pfam" id="PF00069">
    <property type="entry name" value="Pkinase"/>
    <property type="match status" value="1"/>
</dbReference>
<keyword evidence="14" id="KW-0812">Transmembrane</keyword>
<feature type="region of interest" description="Disordered" evidence="13">
    <location>
        <begin position="383"/>
        <end position="405"/>
    </location>
</feature>
<evidence type="ECO:0000256" key="1">
    <source>
        <dbReference type="ARBA" id="ARBA00004192"/>
    </source>
</evidence>
<keyword evidence="9" id="KW-1035">Host cytoplasm</keyword>
<comment type="subcellular location">
    <subcellularLocation>
        <location evidence="1">Host cytoplasm</location>
    </subcellularLocation>
</comment>
<feature type="compositionally biased region" description="Basic and acidic residues" evidence="13">
    <location>
        <begin position="390"/>
        <end position="405"/>
    </location>
</feature>
<dbReference type="SUPFAM" id="SSF56112">
    <property type="entry name" value="Protein kinase-like (PK-like)"/>
    <property type="match status" value="1"/>
</dbReference>
<dbReference type="InterPro" id="IPR017441">
    <property type="entry name" value="Protein_kinase_ATP_BS"/>
</dbReference>
<evidence type="ECO:0000256" key="13">
    <source>
        <dbReference type="SAM" id="MobiDB-lite"/>
    </source>
</evidence>
<dbReference type="InterPro" id="IPR011009">
    <property type="entry name" value="Kinase-like_dom_sf"/>
</dbReference>
<evidence type="ECO:0000256" key="11">
    <source>
        <dbReference type="ARBA" id="ARBA00048679"/>
    </source>
</evidence>
<comment type="catalytic activity">
    <reaction evidence="11">
        <text>L-seryl-[protein] + ATP = O-phospho-L-seryl-[protein] + ADP + H(+)</text>
        <dbReference type="Rhea" id="RHEA:17989"/>
        <dbReference type="Rhea" id="RHEA-COMP:9863"/>
        <dbReference type="Rhea" id="RHEA-COMP:11604"/>
        <dbReference type="ChEBI" id="CHEBI:15378"/>
        <dbReference type="ChEBI" id="CHEBI:29999"/>
        <dbReference type="ChEBI" id="CHEBI:30616"/>
        <dbReference type="ChEBI" id="CHEBI:83421"/>
        <dbReference type="ChEBI" id="CHEBI:456216"/>
        <dbReference type="EC" id="2.7.11.1"/>
    </reaction>
</comment>
<feature type="region of interest" description="Disordered" evidence="13">
    <location>
        <begin position="559"/>
        <end position="583"/>
    </location>
</feature>
<keyword evidence="4" id="KW-0723">Serine/threonine-protein kinase</keyword>
<evidence type="ECO:0000256" key="4">
    <source>
        <dbReference type="ARBA" id="ARBA00022527"/>
    </source>
</evidence>
<dbReference type="InterPro" id="IPR008271">
    <property type="entry name" value="Ser/Thr_kinase_AS"/>
</dbReference>
<evidence type="ECO:0000313" key="16">
    <source>
        <dbReference type="EMBL" id="CAJ0596756.1"/>
    </source>
</evidence>